<evidence type="ECO:0000313" key="2">
    <source>
        <dbReference type="EMBL" id="CAA9538482.1"/>
    </source>
</evidence>
<dbReference type="EMBL" id="CADCWE010000100">
    <property type="protein sequence ID" value="CAA9538482.1"/>
    <property type="molecule type" value="Genomic_DNA"/>
</dbReference>
<gene>
    <name evidence="2" type="ORF">AVDCRST_MAG73-1666</name>
</gene>
<protein>
    <submittedName>
        <fullName evidence="2">Uncharacterized protein</fullName>
    </submittedName>
</protein>
<proteinExistence type="predicted"/>
<feature type="compositionally biased region" description="Low complexity" evidence="1">
    <location>
        <begin position="1"/>
        <end position="15"/>
    </location>
</feature>
<feature type="compositionally biased region" description="Low complexity" evidence="1">
    <location>
        <begin position="22"/>
        <end position="33"/>
    </location>
</feature>
<accession>A0A6J4U564</accession>
<reference evidence="2" key="1">
    <citation type="submission" date="2020-02" db="EMBL/GenBank/DDBJ databases">
        <authorList>
            <person name="Meier V. D."/>
        </authorList>
    </citation>
    <scope>NUCLEOTIDE SEQUENCE</scope>
    <source>
        <strain evidence="2">AVDCRST_MAG73</strain>
    </source>
</reference>
<organism evidence="2">
    <name type="scientific">uncultured Thermomicrobiales bacterium</name>
    <dbReference type="NCBI Taxonomy" id="1645740"/>
    <lineage>
        <taxon>Bacteria</taxon>
        <taxon>Pseudomonadati</taxon>
        <taxon>Thermomicrobiota</taxon>
        <taxon>Thermomicrobia</taxon>
        <taxon>Thermomicrobiales</taxon>
        <taxon>environmental samples</taxon>
    </lineage>
</organism>
<feature type="compositionally biased region" description="Basic and acidic residues" evidence="1">
    <location>
        <begin position="102"/>
        <end position="112"/>
    </location>
</feature>
<sequence length="112" mass="11257">GGAAAGSAAARLGGAARRRPLRLPARAPAAAAPRRADRLGPGRVALRRRSLPVSGSATDGLPLASGSGRRVVGPPDRRGRIRAGTDRRGRAALADGAPGGDRAGETGRKTRL</sequence>
<feature type="non-terminal residue" evidence="2">
    <location>
        <position position="112"/>
    </location>
</feature>
<evidence type="ECO:0000256" key="1">
    <source>
        <dbReference type="SAM" id="MobiDB-lite"/>
    </source>
</evidence>
<feature type="non-terminal residue" evidence="2">
    <location>
        <position position="1"/>
    </location>
</feature>
<name>A0A6J4U564_9BACT</name>
<feature type="region of interest" description="Disordered" evidence="1">
    <location>
        <begin position="1"/>
        <end position="112"/>
    </location>
</feature>
<dbReference type="AlphaFoldDB" id="A0A6J4U564"/>
<feature type="compositionally biased region" description="Basic and acidic residues" evidence="1">
    <location>
        <begin position="75"/>
        <end position="89"/>
    </location>
</feature>